<dbReference type="InterPro" id="IPR005139">
    <property type="entry name" value="PCRF"/>
</dbReference>
<keyword evidence="9" id="KW-0175">Coiled coil</keyword>
<dbReference type="InterPro" id="IPR050057">
    <property type="entry name" value="Prokaryotic/Mito_RF"/>
</dbReference>
<feature type="coiled-coil region" evidence="9">
    <location>
        <begin position="55"/>
        <end position="95"/>
    </location>
</feature>
<dbReference type="FunFam" id="3.30.70.1660:FF:000002">
    <property type="entry name" value="Peptide chain release factor 1"/>
    <property type="match status" value="1"/>
</dbReference>
<comment type="function">
    <text evidence="1 7">Peptide chain release factor 1 directs the termination of translation in response to the peptide chain termination codons UAG and UAA.</text>
</comment>
<dbReference type="SMART" id="SM00937">
    <property type="entry name" value="PCRF"/>
    <property type="match status" value="1"/>
</dbReference>
<dbReference type="NCBIfam" id="NF001859">
    <property type="entry name" value="PRK00591.1"/>
    <property type="match status" value="1"/>
</dbReference>
<dbReference type="Pfam" id="PF00472">
    <property type="entry name" value="RF-1"/>
    <property type="match status" value="1"/>
</dbReference>
<evidence type="ECO:0000256" key="9">
    <source>
        <dbReference type="SAM" id="Coils"/>
    </source>
</evidence>
<sequence>MKDNIRNSLNSIKDKAAKISEDLSNPELTKDIEKLTQLNKEYSEIKDVVSNWNSFLKIEDELESLEELLKDEDMKDLAIEEKNEKLQDIKSLEDKIMIQLLPKDIDDVRNSFMELRAGAGGDEAAIFVGDLYRMYTRYAERNNWKIEKIKELDSGPGGYKEVVIRVQGSNVYGNLRFESGVHRVQRVPLTESQGRVHTSTATVAILPEMDDIEEKDLDMSEIRLDTFRASGAGGQHVNKTDSAVRLTHLPTGIVVECQDDRSQHKNKAKALGLLSSKIYDIEKQKLEMEKASERKSLVGTGDRSEKIRTYNFPQGRITDHRIKLTQHNIENFLDGDLVEMIDSLKAQNNAEKLLEIENS</sequence>
<keyword evidence="4 7" id="KW-0488">Methylation</keyword>
<comment type="similarity">
    <text evidence="3 7">Belongs to the prokaryotic/mitochondrial release factor family.</text>
</comment>
<evidence type="ECO:0000256" key="3">
    <source>
        <dbReference type="ARBA" id="ARBA00010835"/>
    </source>
</evidence>
<dbReference type="SUPFAM" id="SSF75620">
    <property type="entry name" value="Release factor"/>
    <property type="match status" value="1"/>
</dbReference>
<evidence type="ECO:0000256" key="1">
    <source>
        <dbReference type="ARBA" id="ARBA00002986"/>
    </source>
</evidence>
<dbReference type="PANTHER" id="PTHR43804:SF7">
    <property type="entry name" value="LD18447P"/>
    <property type="match status" value="1"/>
</dbReference>
<dbReference type="Gene3D" id="3.30.160.20">
    <property type="match status" value="1"/>
</dbReference>
<dbReference type="GO" id="GO:0016149">
    <property type="term" value="F:translation release factor activity, codon specific"/>
    <property type="evidence" value="ECO:0007669"/>
    <property type="project" value="UniProtKB-UniRule"/>
</dbReference>
<evidence type="ECO:0000256" key="7">
    <source>
        <dbReference type="HAMAP-Rule" id="MF_00093"/>
    </source>
</evidence>
<evidence type="ECO:0000256" key="4">
    <source>
        <dbReference type="ARBA" id="ARBA00022481"/>
    </source>
</evidence>
<evidence type="ECO:0000256" key="5">
    <source>
        <dbReference type="ARBA" id="ARBA00022490"/>
    </source>
</evidence>
<accession>A0A520N1K4</accession>
<dbReference type="HAMAP" id="MF_00093">
    <property type="entry name" value="Rel_fac_1"/>
    <property type="match status" value="1"/>
</dbReference>
<dbReference type="Proteomes" id="UP000315825">
    <property type="component" value="Unassembled WGS sequence"/>
</dbReference>
<evidence type="ECO:0000259" key="10">
    <source>
        <dbReference type="PROSITE" id="PS00745"/>
    </source>
</evidence>
<evidence type="ECO:0000313" key="11">
    <source>
        <dbReference type="EMBL" id="RZO27367.1"/>
    </source>
</evidence>
<dbReference type="EMBL" id="SHBE01000001">
    <property type="protein sequence ID" value="RZO27367.1"/>
    <property type="molecule type" value="Genomic_DNA"/>
</dbReference>
<dbReference type="InterPro" id="IPR004373">
    <property type="entry name" value="RF-1"/>
</dbReference>
<name>A0A520N1K4_9GAMM</name>
<evidence type="ECO:0000256" key="6">
    <source>
        <dbReference type="ARBA" id="ARBA00022917"/>
    </source>
</evidence>
<keyword evidence="6 7" id="KW-0648">Protein biosynthesis</keyword>
<proteinExistence type="inferred from homology"/>
<evidence type="ECO:0000256" key="8">
    <source>
        <dbReference type="NCBIfam" id="TIGR00019"/>
    </source>
</evidence>
<dbReference type="NCBIfam" id="TIGR00019">
    <property type="entry name" value="prfA"/>
    <property type="match status" value="1"/>
</dbReference>
<dbReference type="AlphaFoldDB" id="A0A520N1K4"/>
<feature type="modified residue" description="N5-methylglutamine" evidence="7">
    <location>
        <position position="235"/>
    </location>
</feature>
<protein>
    <recommendedName>
        <fullName evidence="7 8">Peptide chain release factor 1</fullName>
        <shortName evidence="7">RF-1</shortName>
    </recommendedName>
</protein>
<dbReference type="InterPro" id="IPR045853">
    <property type="entry name" value="Pep_chain_release_fac_I_sf"/>
</dbReference>
<evidence type="ECO:0000313" key="12">
    <source>
        <dbReference type="Proteomes" id="UP000315825"/>
    </source>
</evidence>
<comment type="subcellular location">
    <subcellularLocation>
        <location evidence="2 7">Cytoplasm</location>
    </subcellularLocation>
</comment>
<comment type="caution">
    <text evidence="11">The sequence shown here is derived from an EMBL/GenBank/DDBJ whole genome shotgun (WGS) entry which is preliminary data.</text>
</comment>
<evidence type="ECO:0000256" key="2">
    <source>
        <dbReference type="ARBA" id="ARBA00004496"/>
    </source>
</evidence>
<dbReference type="Pfam" id="PF03462">
    <property type="entry name" value="PCRF"/>
    <property type="match status" value="1"/>
</dbReference>
<comment type="PTM">
    <text evidence="7">Methylated by PrmC. Methylation increases the termination efficiency of RF1.</text>
</comment>
<dbReference type="FunFam" id="3.30.160.20:FF:000004">
    <property type="entry name" value="Peptide chain release factor 1"/>
    <property type="match status" value="1"/>
</dbReference>
<gene>
    <name evidence="7" type="primary">prfA</name>
    <name evidence="11" type="ORF">EVA92_01070</name>
</gene>
<dbReference type="InterPro" id="IPR000352">
    <property type="entry name" value="Pep_chain_release_fac_I"/>
</dbReference>
<dbReference type="PANTHER" id="PTHR43804">
    <property type="entry name" value="LD18447P"/>
    <property type="match status" value="1"/>
</dbReference>
<dbReference type="FunFam" id="3.30.70.1660:FF:000004">
    <property type="entry name" value="Peptide chain release factor 1"/>
    <property type="match status" value="1"/>
</dbReference>
<dbReference type="PROSITE" id="PS00745">
    <property type="entry name" value="RF_PROK_I"/>
    <property type="match status" value="1"/>
</dbReference>
<keyword evidence="5 7" id="KW-0963">Cytoplasm</keyword>
<dbReference type="Gene3D" id="3.30.70.1660">
    <property type="match status" value="1"/>
</dbReference>
<feature type="domain" description="Prokaryotic-type class I peptide chain release factors" evidence="10">
    <location>
        <begin position="228"/>
        <end position="244"/>
    </location>
</feature>
<reference evidence="11 12" key="1">
    <citation type="submission" date="2019-02" db="EMBL/GenBank/DDBJ databases">
        <title>Prokaryotic population dynamics and viral predation in marine succession experiment using metagenomics: the confinement effect.</title>
        <authorList>
            <person name="Haro-Moreno J.M."/>
            <person name="Rodriguez-Valera F."/>
            <person name="Lopez-Perez M."/>
        </authorList>
    </citation>
    <scope>NUCLEOTIDE SEQUENCE [LARGE SCALE GENOMIC DNA]</scope>
    <source>
        <strain evidence="11">MED-G159</strain>
    </source>
</reference>
<organism evidence="11 12">
    <name type="scientific">SAR86 cluster bacterium</name>
    <dbReference type="NCBI Taxonomy" id="2030880"/>
    <lineage>
        <taxon>Bacteria</taxon>
        <taxon>Pseudomonadati</taxon>
        <taxon>Pseudomonadota</taxon>
        <taxon>Gammaproteobacteria</taxon>
        <taxon>SAR86 cluster</taxon>
    </lineage>
</organism>
<dbReference type="Gene3D" id="6.10.140.1950">
    <property type="match status" value="1"/>
</dbReference>
<dbReference type="GO" id="GO:0005829">
    <property type="term" value="C:cytosol"/>
    <property type="evidence" value="ECO:0007669"/>
    <property type="project" value="UniProtKB-ARBA"/>
</dbReference>